<dbReference type="SMART" id="SM00053">
    <property type="entry name" value="DYNc"/>
    <property type="match status" value="1"/>
</dbReference>
<dbReference type="Gene3D" id="3.40.50.300">
    <property type="entry name" value="P-loop containing nucleotide triphosphate hydrolases"/>
    <property type="match status" value="1"/>
</dbReference>
<reference evidence="6 7" key="1">
    <citation type="submission" date="2018-05" db="EMBL/GenBank/DDBJ databases">
        <title>Whole genome sequencing for identification of molecular markers to develop diagnostic detection tools for the regulated plant pathogen Lachnellula willkommii.</title>
        <authorList>
            <person name="Giroux E."/>
            <person name="Bilodeau G."/>
        </authorList>
    </citation>
    <scope>NUCLEOTIDE SEQUENCE [LARGE SCALE GENOMIC DNA]</scope>
    <source>
        <strain evidence="6 7">CBS 203.66</strain>
    </source>
</reference>
<dbReference type="CDD" id="cd08771">
    <property type="entry name" value="DLP_1"/>
    <property type="match status" value="1"/>
</dbReference>
<dbReference type="Proteomes" id="UP000469559">
    <property type="component" value="Unassembled WGS sequence"/>
</dbReference>
<dbReference type="InterPro" id="IPR045063">
    <property type="entry name" value="Dynamin_N"/>
</dbReference>
<dbReference type="GO" id="GO:0000266">
    <property type="term" value="P:mitochondrial fission"/>
    <property type="evidence" value="ECO:0007669"/>
    <property type="project" value="TreeGrafter"/>
</dbReference>
<feature type="region of interest" description="Disordered" evidence="3">
    <location>
        <begin position="1"/>
        <end position="30"/>
    </location>
</feature>
<dbReference type="InterPro" id="IPR022812">
    <property type="entry name" value="Dynamin"/>
</dbReference>
<keyword evidence="2" id="KW-0342">GTP-binding</keyword>
<comment type="caution">
    <text evidence="6">The sequence shown here is derived from an EMBL/GenBank/DDBJ whole genome shotgun (WGS) entry which is preliminary data.</text>
</comment>
<feature type="domain" description="GED" evidence="4">
    <location>
        <begin position="664"/>
        <end position="751"/>
    </location>
</feature>
<proteinExistence type="predicted"/>
<dbReference type="GO" id="GO:0005874">
    <property type="term" value="C:microtubule"/>
    <property type="evidence" value="ECO:0007669"/>
    <property type="project" value="TreeGrafter"/>
</dbReference>
<dbReference type="GO" id="GO:0048312">
    <property type="term" value="P:intracellular distribution of mitochondria"/>
    <property type="evidence" value="ECO:0007669"/>
    <property type="project" value="TreeGrafter"/>
</dbReference>
<dbReference type="Pfam" id="PF01031">
    <property type="entry name" value="Dynamin_M"/>
    <property type="match status" value="1"/>
</dbReference>
<dbReference type="InterPro" id="IPR027417">
    <property type="entry name" value="P-loop_NTPase"/>
</dbReference>
<dbReference type="EMBL" id="QGMF01001297">
    <property type="protein sequence ID" value="TVY12802.1"/>
    <property type="molecule type" value="Genomic_DNA"/>
</dbReference>
<dbReference type="PRINTS" id="PR00195">
    <property type="entry name" value="DYNAMIN"/>
</dbReference>
<dbReference type="GO" id="GO:0006897">
    <property type="term" value="P:endocytosis"/>
    <property type="evidence" value="ECO:0007669"/>
    <property type="project" value="TreeGrafter"/>
</dbReference>
<evidence type="ECO:0000313" key="7">
    <source>
        <dbReference type="Proteomes" id="UP000469559"/>
    </source>
</evidence>
<dbReference type="GO" id="GO:0008017">
    <property type="term" value="F:microtubule binding"/>
    <property type="evidence" value="ECO:0007669"/>
    <property type="project" value="TreeGrafter"/>
</dbReference>
<accession>A0A8T9B2W8</accession>
<dbReference type="SUPFAM" id="SSF52540">
    <property type="entry name" value="P-loop containing nucleoside triphosphate hydrolases"/>
    <property type="match status" value="1"/>
</dbReference>
<dbReference type="PANTHER" id="PTHR11566:SF66">
    <property type="entry name" value="INTERFERON-INDUCED GTP-BINDING PROTEIN MX"/>
    <property type="match status" value="1"/>
</dbReference>
<evidence type="ECO:0000259" key="4">
    <source>
        <dbReference type="PROSITE" id="PS51388"/>
    </source>
</evidence>
<feature type="domain" description="Dynamin-type G" evidence="5">
    <location>
        <begin position="63"/>
        <end position="359"/>
    </location>
</feature>
<gene>
    <name evidence="6" type="primary">mx_0</name>
    <name evidence="6" type="ORF">LARI1_G009563</name>
</gene>
<dbReference type="GO" id="GO:0016020">
    <property type="term" value="C:membrane"/>
    <property type="evidence" value="ECO:0007669"/>
    <property type="project" value="TreeGrafter"/>
</dbReference>
<evidence type="ECO:0000259" key="5">
    <source>
        <dbReference type="PROSITE" id="PS51718"/>
    </source>
</evidence>
<dbReference type="FunFam" id="3.40.50.300:FF:001425">
    <property type="entry name" value="Dynamin GTPase, putative"/>
    <property type="match status" value="1"/>
</dbReference>
<dbReference type="PROSITE" id="PS51388">
    <property type="entry name" value="GED"/>
    <property type="match status" value="1"/>
</dbReference>
<dbReference type="GO" id="GO:0005525">
    <property type="term" value="F:GTP binding"/>
    <property type="evidence" value="ECO:0007669"/>
    <property type="project" value="InterPro"/>
</dbReference>
<sequence length="751" mass="83722">MTGDTVVPGVSPPKTPETPSTPAPAPAAADGLTNTSLEELQTEEQRRVLDTVARVRKCGLEGTVSLPQIVVVGDQSAGKSSVLEAVTGIPLPRSDNLCTRYASEISLRLASTDSITIKVIPGPDRTATEQVDIKAFEESITNFAELPRIMDMAMKVMGIGMEADATTKSEASAKSRAFSRDVLSIEIFGPGRPQLTLVDIPGLIGAETKATTKSDIALVAGITKHYIEQPRTICLAVVSAATDYANQTILERVREVDPEGERTLGVITKPDIPPAGSGLQKSYIELARNEDIFFKLGWHVVKNRKFKERDVSLEERNLLETSFFLTSNWKCLPAETVGIEALRRRLSILLFEHVKKELPKLREELELALIRSRDQLVQLGPSRSTGGDCKAYLTQLSLDYHEICKAAVDGHYEAEYFHTDVDPNFSIDSPSTLRRTRAMVQKLNLDFAKRFEDVGHKYQIVMTDQSAAPAAPARYSGHPEDVPEVLGKPDALKWVRKALVRNRGKELVGNFNPLLIGELFWEQSEKWENLAGAYVDQIAGLCRRFLRNLLEDLCSDDVQRRVWSLKIQDALKLREQAAKKELSLLIEDHRNYPINYNHYYTETISKCRQERQKEALKASITSATSTQTTYPGGNATQYTTKVDVDKAVAHYSENVDPNMDNFSCEEALDCLIAIYKVSQKTFVANVTMQVIERHIVRGLDKIFSPIFVNGLTSEQAEALASEPPASKRKRVYLEDQIRKLEEGQEIFKNVL</sequence>
<evidence type="ECO:0000256" key="1">
    <source>
        <dbReference type="ARBA" id="ARBA00022741"/>
    </source>
</evidence>
<dbReference type="InterPro" id="IPR001401">
    <property type="entry name" value="Dynamin_GTPase"/>
</dbReference>
<dbReference type="GO" id="GO:0016559">
    <property type="term" value="P:peroxisome fission"/>
    <property type="evidence" value="ECO:0007669"/>
    <property type="project" value="TreeGrafter"/>
</dbReference>
<dbReference type="GO" id="GO:0003924">
    <property type="term" value="F:GTPase activity"/>
    <property type="evidence" value="ECO:0007669"/>
    <property type="project" value="InterPro"/>
</dbReference>
<protein>
    <submittedName>
        <fullName evidence="6">Interferon-induced GTP-binding protein Mx</fullName>
    </submittedName>
</protein>
<dbReference type="PANTHER" id="PTHR11566">
    <property type="entry name" value="DYNAMIN"/>
    <property type="match status" value="1"/>
</dbReference>
<dbReference type="InterPro" id="IPR000375">
    <property type="entry name" value="Dynamin_stalk"/>
</dbReference>
<evidence type="ECO:0000256" key="3">
    <source>
        <dbReference type="SAM" id="MobiDB-lite"/>
    </source>
</evidence>
<dbReference type="Pfam" id="PF00350">
    <property type="entry name" value="Dynamin_N"/>
    <property type="match status" value="1"/>
</dbReference>
<dbReference type="InterPro" id="IPR030381">
    <property type="entry name" value="G_DYNAMIN_dom"/>
</dbReference>
<keyword evidence="7" id="KW-1185">Reference proteome</keyword>
<dbReference type="OrthoDB" id="415706at2759"/>
<dbReference type="InterPro" id="IPR020850">
    <property type="entry name" value="GED_dom"/>
</dbReference>
<name>A0A8T9B2W8_9HELO</name>
<dbReference type="PROSITE" id="PS51718">
    <property type="entry name" value="G_DYNAMIN_2"/>
    <property type="match status" value="1"/>
</dbReference>
<keyword evidence="1" id="KW-0547">Nucleotide-binding</keyword>
<organism evidence="6 7">
    <name type="scientific">Lachnellula arida</name>
    <dbReference type="NCBI Taxonomy" id="1316785"/>
    <lineage>
        <taxon>Eukaryota</taxon>
        <taxon>Fungi</taxon>
        <taxon>Dikarya</taxon>
        <taxon>Ascomycota</taxon>
        <taxon>Pezizomycotina</taxon>
        <taxon>Leotiomycetes</taxon>
        <taxon>Helotiales</taxon>
        <taxon>Lachnaceae</taxon>
        <taxon>Lachnellula</taxon>
    </lineage>
</organism>
<evidence type="ECO:0000256" key="2">
    <source>
        <dbReference type="ARBA" id="ARBA00023134"/>
    </source>
</evidence>
<evidence type="ECO:0000313" key="6">
    <source>
        <dbReference type="EMBL" id="TVY12802.1"/>
    </source>
</evidence>
<dbReference type="AlphaFoldDB" id="A0A8T9B2W8"/>
<feature type="compositionally biased region" description="Pro residues" evidence="3">
    <location>
        <begin position="10"/>
        <end position="25"/>
    </location>
</feature>
<dbReference type="GO" id="GO:0005739">
    <property type="term" value="C:mitochondrion"/>
    <property type="evidence" value="ECO:0007669"/>
    <property type="project" value="TreeGrafter"/>
</dbReference>